<keyword evidence="5" id="KW-0378">Hydrolase</keyword>
<dbReference type="GO" id="GO:0004190">
    <property type="term" value="F:aspartic-type endopeptidase activity"/>
    <property type="evidence" value="ECO:0007669"/>
    <property type="project" value="UniProtKB-KW"/>
</dbReference>
<feature type="non-terminal residue" evidence="10">
    <location>
        <position position="1"/>
    </location>
</feature>
<feature type="signal peptide" evidence="8">
    <location>
        <begin position="1"/>
        <end position="24"/>
    </location>
</feature>
<feature type="chain" id="PRO_5023857421" description="Peptidase A1 domain-containing protein" evidence="8">
    <location>
        <begin position="25"/>
        <end position="855"/>
    </location>
</feature>
<dbReference type="Gene3D" id="2.40.70.10">
    <property type="entry name" value="Acid Proteases"/>
    <property type="match status" value="4"/>
</dbReference>
<keyword evidence="11" id="KW-1185">Reference proteome</keyword>
<evidence type="ECO:0000313" key="10">
    <source>
        <dbReference type="EMBL" id="TVU11531.1"/>
    </source>
</evidence>
<dbReference type="PANTHER" id="PTHR13683:SF664">
    <property type="entry name" value="OS05G0203912 PROTEIN"/>
    <property type="match status" value="1"/>
</dbReference>
<keyword evidence="6" id="KW-1015">Disulfide bond</keyword>
<dbReference type="PROSITE" id="PS51767">
    <property type="entry name" value="PEPTIDASE_A1"/>
    <property type="match status" value="2"/>
</dbReference>
<evidence type="ECO:0000256" key="6">
    <source>
        <dbReference type="ARBA" id="ARBA00023157"/>
    </source>
</evidence>
<dbReference type="FunFam" id="2.40.70.10:FF:000021">
    <property type="entry name" value="Aspartyl protease AED1"/>
    <property type="match status" value="1"/>
</dbReference>
<dbReference type="InterPro" id="IPR032799">
    <property type="entry name" value="TAXi_C"/>
</dbReference>
<dbReference type="Proteomes" id="UP000324897">
    <property type="component" value="Chromosome 3"/>
</dbReference>
<dbReference type="InterPro" id="IPR033121">
    <property type="entry name" value="PEPTIDASE_A1"/>
</dbReference>
<feature type="active site" evidence="7">
    <location>
        <position position="533"/>
    </location>
</feature>
<comment type="similarity">
    <text evidence="1">Belongs to the peptidase A1 family.</text>
</comment>
<dbReference type="EMBL" id="RWGY01000039">
    <property type="protein sequence ID" value="TVU11531.1"/>
    <property type="molecule type" value="Genomic_DNA"/>
</dbReference>
<proteinExistence type="inferred from homology"/>
<evidence type="ECO:0000256" key="4">
    <source>
        <dbReference type="ARBA" id="ARBA00022750"/>
    </source>
</evidence>
<dbReference type="FunFam" id="2.40.70.10:FF:000049">
    <property type="entry name" value="Aspartyl protease AED1"/>
    <property type="match status" value="1"/>
</dbReference>
<dbReference type="FunFam" id="2.40.70.10:FF:000013">
    <property type="entry name" value="Aspartyl protease AED1"/>
    <property type="match status" value="1"/>
</dbReference>
<reference evidence="10 11" key="1">
    <citation type="journal article" date="2019" name="Sci. Rep.">
        <title>A high-quality genome of Eragrostis curvula grass provides insights into Poaceae evolution and supports new strategies to enhance forage quality.</title>
        <authorList>
            <person name="Carballo J."/>
            <person name="Santos B.A.C.M."/>
            <person name="Zappacosta D."/>
            <person name="Garbus I."/>
            <person name="Selva J.P."/>
            <person name="Gallo C.A."/>
            <person name="Diaz A."/>
            <person name="Albertini E."/>
            <person name="Caccamo M."/>
            <person name="Echenique V."/>
        </authorList>
    </citation>
    <scope>NUCLEOTIDE SEQUENCE [LARGE SCALE GENOMIC DNA]</scope>
    <source>
        <strain evidence="11">cv. Victoria</strain>
        <tissue evidence="10">Leaf</tissue>
    </source>
</reference>
<dbReference type="InterPro" id="IPR032861">
    <property type="entry name" value="TAXi_N"/>
</dbReference>
<dbReference type="GO" id="GO:0006508">
    <property type="term" value="P:proteolysis"/>
    <property type="evidence" value="ECO:0007669"/>
    <property type="project" value="UniProtKB-KW"/>
</dbReference>
<dbReference type="InterPro" id="IPR021109">
    <property type="entry name" value="Peptidase_aspartic_dom_sf"/>
</dbReference>
<evidence type="ECO:0000313" key="11">
    <source>
        <dbReference type="Proteomes" id="UP000324897"/>
    </source>
</evidence>
<feature type="domain" description="Peptidase A1" evidence="9">
    <location>
        <begin position="97"/>
        <end position="403"/>
    </location>
</feature>
<dbReference type="InterPro" id="IPR001969">
    <property type="entry name" value="Aspartic_peptidase_AS"/>
</dbReference>
<feature type="active site" evidence="7">
    <location>
        <position position="738"/>
    </location>
</feature>
<evidence type="ECO:0000259" key="9">
    <source>
        <dbReference type="PROSITE" id="PS51767"/>
    </source>
</evidence>
<dbReference type="PANTHER" id="PTHR13683">
    <property type="entry name" value="ASPARTYL PROTEASES"/>
    <property type="match status" value="1"/>
</dbReference>
<name>A0A5J9TLF6_9POAL</name>
<evidence type="ECO:0000256" key="8">
    <source>
        <dbReference type="SAM" id="SignalP"/>
    </source>
</evidence>
<evidence type="ECO:0000256" key="5">
    <source>
        <dbReference type="ARBA" id="ARBA00022801"/>
    </source>
</evidence>
<dbReference type="Pfam" id="PF14541">
    <property type="entry name" value="TAXi_C"/>
    <property type="match status" value="2"/>
</dbReference>
<accession>A0A5J9TLF6</accession>
<evidence type="ECO:0000256" key="3">
    <source>
        <dbReference type="ARBA" id="ARBA00022729"/>
    </source>
</evidence>
<organism evidence="10 11">
    <name type="scientific">Eragrostis curvula</name>
    <name type="common">weeping love grass</name>
    <dbReference type="NCBI Taxonomy" id="38414"/>
    <lineage>
        <taxon>Eukaryota</taxon>
        <taxon>Viridiplantae</taxon>
        <taxon>Streptophyta</taxon>
        <taxon>Embryophyta</taxon>
        <taxon>Tracheophyta</taxon>
        <taxon>Spermatophyta</taxon>
        <taxon>Magnoliopsida</taxon>
        <taxon>Liliopsida</taxon>
        <taxon>Poales</taxon>
        <taxon>Poaceae</taxon>
        <taxon>PACMAD clade</taxon>
        <taxon>Chloridoideae</taxon>
        <taxon>Eragrostideae</taxon>
        <taxon>Eragrostidinae</taxon>
        <taxon>Eragrostis</taxon>
    </lineage>
</organism>
<gene>
    <name evidence="10" type="ORF">EJB05_45123</name>
</gene>
<dbReference type="PROSITE" id="PS00141">
    <property type="entry name" value="ASP_PROTEASE"/>
    <property type="match status" value="1"/>
</dbReference>
<comment type="caution">
    <text evidence="10">The sequence shown here is derived from an EMBL/GenBank/DDBJ whole genome shotgun (WGS) entry which is preliminary data.</text>
</comment>
<dbReference type="AlphaFoldDB" id="A0A5J9TLF6"/>
<evidence type="ECO:0000256" key="2">
    <source>
        <dbReference type="ARBA" id="ARBA00022670"/>
    </source>
</evidence>
<feature type="domain" description="Peptidase A1" evidence="9">
    <location>
        <begin position="515"/>
        <end position="851"/>
    </location>
</feature>
<dbReference type="OrthoDB" id="2747330at2759"/>
<keyword evidence="2" id="KW-0645">Protease</keyword>
<keyword evidence="4" id="KW-0064">Aspartyl protease</keyword>
<evidence type="ECO:0000256" key="1">
    <source>
        <dbReference type="ARBA" id="ARBA00007447"/>
    </source>
</evidence>
<sequence length="855" mass="90461">MASQRSLVALFVLCLLCGNSLVLAKRRYLSVNMDNLLDSKAHVTIPAACGLPPNCRLPPGCDSDGNSIGRDVFNHDIRRLSTLLQRSSDTQGSADSLAGPVPAITLPPLPWPLPRPPTSPPVAPPAEAPSCSAAAGRCSGTYCRYRVQYGDGSSSSGVLSRDTLTLTTSRTLPNFAFGCGQNNLGSFGKVDGLIGLGRGELSLASQAAASSLGATFSYCLPSSDKSHGYLTIGSTPVTGKVQYTAMIQKPEYPSFYFVELVSIDIGGYVLPVPPTVFTSTGTLLDSGTILTYLPKQAYTSLRDRFKFTMKGYKPAPAYDILETCYDFTGQSAIIIPAVSFKFSDGAVFDLDFFGVLVFPEKPTIGCLAFVPRPSMMPFTIFGNIQQRSAEVIYDVAAEKIGCSGVALVAAGHQERNFKVVPTASFLSSQASCYPTPRAASHGHSSRALMPLAHRHGPCSPVQSKEDVSLAETLRRDLARTKYITRRASRNKQRLQSTDAVSVPTQLGSAFDSQQYVVTVGFGSPAVPQTLLVDTGSDLTWIQCKACNSSSSKCYPQRHPLFDPSSSSTYTPVPCDSQSCRTLAAGIDGNGCNNSNSECSYQITYGSRANTTGVYSTDALTLAPGAVVESFHFGCGNDQHGPFDKIDGILGLGRLPESLAWQAPSSGGVFSHCLPPTGSATTGFLALGAPANTSGFAFTPMLTMDEQPWFYQLMLTGISVGGRALDIPAAVFSEGMITDSGTVITALQETAYAAVRAAFRSAMAGYPLAPPVGHLDTCYNFTGFDNVTVPTVSLTFRGGATVDLDAASGVMLDGCLAFWGSGGDNYTGVIGNVNQRTIEVLYDMPGARVGFRPNAC</sequence>
<protein>
    <recommendedName>
        <fullName evidence="9">Peptidase A1 domain-containing protein</fullName>
    </recommendedName>
</protein>
<dbReference type="Gramene" id="TVU11531">
    <property type="protein sequence ID" value="TVU11531"/>
    <property type="gene ID" value="EJB05_45123"/>
</dbReference>
<dbReference type="InterPro" id="IPR001461">
    <property type="entry name" value="Aspartic_peptidase_A1"/>
</dbReference>
<dbReference type="Pfam" id="PF14543">
    <property type="entry name" value="TAXi_N"/>
    <property type="match status" value="2"/>
</dbReference>
<evidence type="ECO:0000256" key="7">
    <source>
        <dbReference type="PIRSR" id="PIRSR601461-1"/>
    </source>
</evidence>
<keyword evidence="3 8" id="KW-0732">Signal</keyword>
<dbReference type="SUPFAM" id="SSF50630">
    <property type="entry name" value="Acid proteases"/>
    <property type="match status" value="2"/>
</dbReference>